<accession>A0A6J6UID8</accession>
<gene>
    <name evidence="5" type="ORF">UFOPK2754_02300</name>
    <name evidence="6" type="ORF">UFOPK3139_03257</name>
    <name evidence="7" type="ORF">UFOPK3543_02460</name>
</gene>
<dbReference type="Pfam" id="PF06925">
    <property type="entry name" value="MGDG_synth"/>
    <property type="match status" value="1"/>
</dbReference>
<dbReference type="EMBL" id="CAEZYR010000099">
    <property type="protein sequence ID" value="CAB4759316.1"/>
    <property type="molecule type" value="Genomic_DNA"/>
</dbReference>
<reference evidence="5" key="1">
    <citation type="submission" date="2020-05" db="EMBL/GenBank/DDBJ databases">
        <authorList>
            <person name="Chiriac C."/>
            <person name="Salcher M."/>
            <person name="Ghai R."/>
            <person name="Kavagutti S V."/>
        </authorList>
    </citation>
    <scope>NUCLEOTIDE SEQUENCE</scope>
</reference>
<evidence type="ECO:0000313" key="5">
    <source>
        <dbReference type="EMBL" id="CAB4759316.1"/>
    </source>
</evidence>
<dbReference type="AlphaFoldDB" id="A0A6J6UID8"/>
<dbReference type="InterPro" id="IPR009695">
    <property type="entry name" value="Diacylglyc_glucosyltr_N"/>
</dbReference>
<dbReference type="GO" id="GO:0009247">
    <property type="term" value="P:glycolipid biosynthetic process"/>
    <property type="evidence" value="ECO:0007669"/>
    <property type="project" value="InterPro"/>
</dbReference>
<sequence>MLLVSASMGAGHDGAAHELARRLAEAGHRARVVDLFDAAPRLIVWLWRESYRFQLRFAPGVYERAYQLYYRRSRSWEWTLRSLRRITGRSLLRWVDQAKADVVVSTYALGTLILGELRSRGELEVPLVNFITDFGIHPRTVHPSVDLNLTVHEVAAHDARGYVNAPVIATGPAVSPRVRVELPRRADARAALGLADDDRVVLVVAGSWGVGNHLPETVAALACDPRFVVITMCGRDERLRRKLLAVGHGRVSGWTSDMPRFLAAADVIVENAGGLTSMEACAARVAVVSFRPIPGHGRENARAMVRAGVCAAPATLDELVEVVDELTSDTARRRDQLVAADAMFAREPIDPIVEIARMPPPRHR</sequence>
<dbReference type="EMBL" id="CAFBMH010000122">
    <property type="protein sequence ID" value="CAB4927570.1"/>
    <property type="molecule type" value="Genomic_DNA"/>
</dbReference>
<keyword evidence="2" id="KW-0328">Glycosyltransferase</keyword>
<dbReference type="GO" id="GO:0016758">
    <property type="term" value="F:hexosyltransferase activity"/>
    <property type="evidence" value="ECO:0007669"/>
    <property type="project" value="InterPro"/>
</dbReference>
<dbReference type="GO" id="GO:0016020">
    <property type="term" value="C:membrane"/>
    <property type="evidence" value="ECO:0007669"/>
    <property type="project" value="GOC"/>
</dbReference>
<proteinExistence type="inferred from homology"/>
<dbReference type="InterPro" id="IPR050519">
    <property type="entry name" value="Glycosyltransf_28_UgtP"/>
</dbReference>
<evidence type="ECO:0000259" key="4">
    <source>
        <dbReference type="Pfam" id="PF06925"/>
    </source>
</evidence>
<evidence type="ECO:0000313" key="7">
    <source>
        <dbReference type="EMBL" id="CAB4927570.1"/>
    </source>
</evidence>
<dbReference type="PANTHER" id="PTHR43025:SF3">
    <property type="entry name" value="MONOGALACTOSYLDIACYLGLYCEROL SYNTHASE 1, CHLOROPLASTIC"/>
    <property type="match status" value="1"/>
</dbReference>
<comment type="similarity">
    <text evidence="1">Belongs to the glycosyltransferase 28 family.</text>
</comment>
<dbReference type="EMBL" id="CAFABA010000240">
    <property type="protein sequence ID" value="CAB4836812.1"/>
    <property type="molecule type" value="Genomic_DNA"/>
</dbReference>
<evidence type="ECO:0000256" key="3">
    <source>
        <dbReference type="ARBA" id="ARBA00022679"/>
    </source>
</evidence>
<evidence type="ECO:0000256" key="2">
    <source>
        <dbReference type="ARBA" id="ARBA00022676"/>
    </source>
</evidence>
<evidence type="ECO:0000313" key="6">
    <source>
        <dbReference type="EMBL" id="CAB4836812.1"/>
    </source>
</evidence>
<organism evidence="5">
    <name type="scientific">freshwater metagenome</name>
    <dbReference type="NCBI Taxonomy" id="449393"/>
    <lineage>
        <taxon>unclassified sequences</taxon>
        <taxon>metagenomes</taxon>
        <taxon>ecological metagenomes</taxon>
    </lineage>
</organism>
<protein>
    <submittedName>
        <fullName evidence="5">Unannotated protein</fullName>
    </submittedName>
</protein>
<name>A0A6J6UID8_9ZZZZ</name>
<dbReference type="Gene3D" id="3.40.50.2000">
    <property type="entry name" value="Glycogen Phosphorylase B"/>
    <property type="match status" value="1"/>
</dbReference>
<evidence type="ECO:0000256" key="1">
    <source>
        <dbReference type="ARBA" id="ARBA00006962"/>
    </source>
</evidence>
<dbReference type="SUPFAM" id="SSF53756">
    <property type="entry name" value="UDP-Glycosyltransferase/glycogen phosphorylase"/>
    <property type="match status" value="1"/>
</dbReference>
<feature type="domain" description="Diacylglycerol glucosyltransferase N-terminal" evidence="4">
    <location>
        <begin position="12"/>
        <end position="174"/>
    </location>
</feature>
<keyword evidence="3" id="KW-0808">Transferase</keyword>
<dbReference type="PANTHER" id="PTHR43025">
    <property type="entry name" value="MONOGALACTOSYLDIACYLGLYCEROL SYNTHASE"/>
    <property type="match status" value="1"/>
</dbReference>